<reference evidence="1 2" key="1">
    <citation type="submission" date="2024-01" db="EMBL/GenBank/DDBJ databases">
        <title>Genome assemblies of Stephania.</title>
        <authorList>
            <person name="Yang L."/>
        </authorList>
    </citation>
    <scope>NUCLEOTIDE SEQUENCE [LARGE SCALE GENOMIC DNA]</scope>
    <source>
        <strain evidence="1">QJT</strain>
        <tissue evidence="1">Leaf</tissue>
    </source>
</reference>
<name>A0AAP0PSG4_9MAGN</name>
<proteinExistence type="predicted"/>
<comment type="caution">
    <text evidence="1">The sequence shown here is derived from an EMBL/GenBank/DDBJ whole genome shotgun (WGS) entry which is preliminary data.</text>
</comment>
<keyword evidence="2" id="KW-1185">Reference proteome</keyword>
<evidence type="ECO:0000313" key="2">
    <source>
        <dbReference type="Proteomes" id="UP001417504"/>
    </source>
</evidence>
<accession>A0AAP0PSG4</accession>
<evidence type="ECO:0000313" key="1">
    <source>
        <dbReference type="EMBL" id="KAK9154883.1"/>
    </source>
</evidence>
<dbReference type="Proteomes" id="UP001417504">
    <property type="component" value="Unassembled WGS sequence"/>
</dbReference>
<dbReference type="EMBL" id="JBBNAE010000001">
    <property type="protein sequence ID" value="KAK9154883.1"/>
    <property type="molecule type" value="Genomic_DNA"/>
</dbReference>
<sequence>MALFFLLQIVFACTVVQNASLLQIVQLVVLKFFMSRLVYKLSGKNLLVLMRSSLGLPLK</sequence>
<dbReference type="AlphaFoldDB" id="A0AAP0PSG4"/>
<protein>
    <submittedName>
        <fullName evidence="1">Uncharacterized protein</fullName>
    </submittedName>
</protein>
<gene>
    <name evidence="1" type="ORF">Sjap_002363</name>
</gene>
<organism evidence="1 2">
    <name type="scientific">Stephania japonica</name>
    <dbReference type="NCBI Taxonomy" id="461633"/>
    <lineage>
        <taxon>Eukaryota</taxon>
        <taxon>Viridiplantae</taxon>
        <taxon>Streptophyta</taxon>
        <taxon>Embryophyta</taxon>
        <taxon>Tracheophyta</taxon>
        <taxon>Spermatophyta</taxon>
        <taxon>Magnoliopsida</taxon>
        <taxon>Ranunculales</taxon>
        <taxon>Menispermaceae</taxon>
        <taxon>Menispermoideae</taxon>
        <taxon>Cissampelideae</taxon>
        <taxon>Stephania</taxon>
    </lineage>
</organism>